<name>A0A8U0AS99_9GAST</name>
<sequence>MLTLWTFGIIGILIQVEAQVQWGSRTPFPFTQPTQQPQLNRGQFQQPQPFFPVNNQQRTQWGAPQTGSEVPQQPWNFRRPGGMPSTPQTNIPGALPNSRPGSNNLPGQMTNNIPGSIPNTMPGGMPNTRMPGSPRVVPNSVYPGIPSFPQTSNGPGGLAGTCVPKFYQPNLCRMNGENKHKYTLQAVMNMLGDKNIEKVPYCIPGIQRVNCADYTAAQYIWKRGYCYCKRYHNNLHAFRGMAPLRCVLNNCGGCSQEFYLESSRIVDCD</sequence>
<protein>
    <submittedName>
        <fullName evidence="3">Shell protein 19</fullName>
    </submittedName>
</protein>
<keyword evidence="2" id="KW-0732">Signal</keyword>
<feature type="region of interest" description="Disordered" evidence="1">
    <location>
        <begin position="59"/>
        <end position="99"/>
    </location>
</feature>
<accession>A0A8U0AS99</accession>
<proteinExistence type="evidence at transcript level"/>
<reference evidence="3" key="1">
    <citation type="submission" date="2020-12" db="EMBL/GenBank/DDBJ databases">
        <title>The potential for using the shell proteome in gastropod systematics, assessed in patellogastropod limpets.</title>
        <authorList>
            <person name="Colgan D.J."/>
        </authorList>
    </citation>
    <scope>NUCLEOTIDE SEQUENCE</scope>
    <source>
        <strain evidence="3">Pm1199</strain>
    </source>
</reference>
<evidence type="ECO:0000256" key="1">
    <source>
        <dbReference type="SAM" id="MobiDB-lite"/>
    </source>
</evidence>
<feature type="signal peptide" evidence="2">
    <location>
        <begin position="1"/>
        <end position="18"/>
    </location>
</feature>
<dbReference type="AlphaFoldDB" id="A0A8U0AS99"/>
<feature type="chain" id="PRO_5035731749" evidence="2">
    <location>
        <begin position="19"/>
        <end position="269"/>
    </location>
</feature>
<organism evidence="3">
    <name type="scientific">Patelloida mimula</name>
    <dbReference type="NCBI Taxonomy" id="351188"/>
    <lineage>
        <taxon>Eukaryota</taxon>
        <taxon>Metazoa</taxon>
        <taxon>Spiralia</taxon>
        <taxon>Lophotrochozoa</taxon>
        <taxon>Mollusca</taxon>
        <taxon>Gastropoda</taxon>
        <taxon>Patellogastropoda</taxon>
        <taxon>Lottioidea</taxon>
        <taxon>Lottiidae</taxon>
        <taxon>Patelloida</taxon>
    </lineage>
</organism>
<evidence type="ECO:0000256" key="2">
    <source>
        <dbReference type="SAM" id="SignalP"/>
    </source>
</evidence>
<dbReference type="EMBL" id="MW349954">
    <property type="protein sequence ID" value="UPN66619.1"/>
    <property type="molecule type" value="mRNA"/>
</dbReference>
<evidence type="ECO:0000313" key="3">
    <source>
        <dbReference type="EMBL" id="UPN66619.1"/>
    </source>
</evidence>
<feature type="compositionally biased region" description="Polar residues" evidence="1">
    <location>
        <begin position="59"/>
        <end position="75"/>
    </location>
</feature>